<organism evidence="5 6">
    <name type="scientific">Microbacterium testaceum</name>
    <name type="common">Aureobacterium testaceum</name>
    <name type="synonym">Brevibacterium testaceum</name>
    <dbReference type="NCBI Taxonomy" id="2033"/>
    <lineage>
        <taxon>Bacteria</taxon>
        <taxon>Bacillati</taxon>
        <taxon>Actinomycetota</taxon>
        <taxon>Actinomycetes</taxon>
        <taxon>Micrococcales</taxon>
        <taxon>Microbacteriaceae</taxon>
        <taxon>Microbacterium</taxon>
    </lineage>
</organism>
<reference evidence="5 6" key="1">
    <citation type="journal article" date="2016" name="Front. Microbiol.">
        <title>Genomic Resource of Rice Seed Associated Bacteria.</title>
        <authorList>
            <person name="Midha S."/>
            <person name="Bansal K."/>
            <person name="Sharma S."/>
            <person name="Kumar N."/>
            <person name="Patil P.P."/>
            <person name="Chaudhry V."/>
            <person name="Patil P.B."/>
        </authorList>
    </citation>
    <scope>NUCLEOTIDE SEQUENCE [LARGE SCALE GENOMIC DNA]</scope>
    <source>
        <strain evidence="5 6">NS220</strain>
    </source>
</reference>
<dbReference type="CDD" id="cd01392">
    <property type="entry name" value="HTH_LacI"/>
    <property type="match status" value="1"/>
</dbReference>
<evidence type="ECO:0000256" key="1">
    <source>
        <dbReference type="ARBA" id="ARBA00023015"/>
    </source>
</evidence>
<dbReference type="Gene3D" id="1.10.260.40">
    <property type="entry name" value="lambda repressor-like DNA-binding domains"/>
    <property type="match status" value="1"/>
</dbReference>
<dbReference type="PATRIC" id="fig|2033.6.peg.1281"/>
<dbReference type="GO" id="GO:0003700">
    <property type="term" value="F:DNA-binding transcription factor activity"/>
    <property type="evidence" value="ECO:0007669"/>
    <property type="project" value="TreeGrafter"/>
</dbReference>
<dbReference type="Gene3D" id="3.40.50.2300">
    <property type="match status" value="2"/>
</dbReference>
<dbReference type="AlphaFoldDB" id="A0A147F0V6"/>
<dbReference type="Pfam" id="PF00356">
    <property type="entry name" value="LacI"/>
    <property type="match status" value="1"/>
</dbReference>
<dbReference type="SMART" id="SM00354">
    <property type="entry name" value="HTH_LACI"/>
    <property type="match status" value="1"/>
</dbReference>
<evidence type="ECO:0000313" key="6">
    <source>
        <dbReference type="Proteomes" id="UP000075025"/>
    </source>
</evidence>
<name>A0A147F0V6_MICTE</name>
<dbReference type="PROSITE" id="PS50932">
    <property type="entry name" value="HTH_LACI_2"/>
    <property type="match status" value="1"/>
</dbReference>
<keyword evidence="2" id="KW-0238">DNA-binding</keyword>
<dbReference type="SUPFAM" id="SSF53822">
    <property type="entry name" value="Periplasmic binding protein-like I"/>
    <property type="match status" value="1"/>
</dbReference>
<dbReference type="SUPFAM" id="SSF47413">
    <property type="entry name" value="lambda repressor-like DNA-binding domains"/>
    <property type="match status" value="1"/>
</dbReference>
<evidence type="ECO:0000313" key="5">
    <source>
        <dbReference type="EMBL" id="KTR96117.1"/>
    </source>
</evidence>
<dbReference type="Pfam" id="PF13377">
    <property type="entry name" value="Peripla_BP_3"/>
    <property type="match status" value="1"/>
</dbReference>
<sequence>MSRPTLAQVADAAGVSIATVSRVLRDRGEISPTTRARVRAAAAAIGYGGAGPGRSRAGTARLIDLVMGRYDGPYSEEVVVGAREAATRLGYDLVLTAERDDPADDWPARIAARGSGGVVLGLNVPTARQLAMLEAAAIPLVLFEPSSESRVPLPNVRTTDRAGGADAARHLLDRGARRFVVVDGAPSYRWGRARVEGFGAALAESAPDAVLRRVATGWTAGGARRVVQTVLPELPGDGPVGIFACSDEMAAGVYAAVADLGLRIPDDVRVVGFDDVRGARWLRPALTTVRQPIREMAAAAVELLVQPPAAEPTTIELPTIELPTRLMVRGSTG</sequence>
<protein>
    <submittedName>
        <fullName evidence="5">Transcriptional regulator</fullName>
    </submittedName>
</protein>
<evidence type="ECO:0000256" key="3">
    <source>
        <dbReference type="ARBA" id="ARBA00023163"/>
    </source>
</evidence>
<dbReference type="InterPro" id="IPR000843">
    <property type="entry name" value="HTH_LacI"/>
</dbReference>
<dbReference type="Proteomes" id="UP000075025">
    <property type="component" value="Unassembled WGS sequence"/>
</dbReference>
<dbReference type="InterPro" id="IPR010982">
    <property type="entry name" value="Lambda_DNA-bd_dom_sf"/>
</dbReference>
<dbReference type="InterPro" id="IPR046335">
    <property type="entry name" value="LacI/GalR-like_sensor"/>
</dbReference>
<evidence type="ECO:0000256" key="2">
    <source>
        <dbReference type="ARBA" id="ARBA00023125"/>
    </source>
</evidence>
<dbReference type="GO" id="GO:0000976">
    <property type="term" value="F:transcription cis-regulatory region binding"/>
    <property type="evidence" value="ECO:0007669"/>
    <property type="project" value="TreeGrafter"/>
</dbReference>
<dbReference type="InterPro" id="IPR028082">
    <property type="entry name" value="Peripla_BP_I"/>
</dbReference>
<comment type="caution">
    <text evidence="5">The sequence shown here is derived from an EMBL/GenBank/DDBJ whole genome shotgun (WGS) entry which is preliminary data.</text>
</comment>
<accession>A0A147F0V6</accession>
<gene>
    <name evidence="5" type="ORF">NS220_03310</name>
</gene>
<feature type="domain" description="HTH lacI-type" evidence="4">
    <location>
        <begin position="4"/>
        <end position="58"/>
    </location>
</feature>
<dbReference type="EMBL" id="LDRT01000018">
    <property type="protein sequence ID" value="KTR96117.1"/>
    <property type="molecule type" value="Genomic_DNA"/>
</dbReference>
<evidence type="ECO:0000259" key="4">
    <source>
        <dbReference type="PROSITE" id="PS50932"/>
    </source>
</evidence>
<proteinExistence type="predicted"/>
<dbReference type="RefSeq" id="WP_058622684.1">
    <property type="nucleotide sequence ID" value="NZ_LDRT01000018.1"/>
</dbReference>
<dbReference type="OrthoDB" id="3227375at2"/>
<dbReference type="PANTHER" id="PTHR30146:SF153">
    <property type="entry name" value="LACTOSE OPERON REPRESSOR"/>
    <property type="match status" value="1"/>
</dbReference>
<dbReference type="PANTHER" id="PTHR30146">
    <property type="entry name" value="LACI-RELATED TRANSCRIPTIONAL REPRESSOR"/>
    <property type="match status" value="1"/>
</dbReference>
<keyword evidence="1" id="KW-0805">Transcription regulation</keyword>
<keyword evidence="3" id="KW-0804">Transcription</keyword>